<keyword evidence="2" id="KW-1133">Transmembrane helix</keyword>
<dbReference type="Pfam" id="PF10679">
    <property type="entry name" value="DUF2491"/>
    <property type="match status" value="1"/>
</dbReference>
<evidence type="ECO:0000313" key="4">
    <source>
        <dbReference type="Proteomes" id="UP000228751"/>
    </source>
</evidence>
<dbReference type="RefSeq" id="WP_099542305.1">
    <property type="nucleotide sequence ID" value="NZ_PEBQ01000209.1"/>
</dbReference>
<keyword evidence="2" id="KW-0472">Membrane</keyword>
<evidence type="ECO:0008006" key="5">
    <source>
        <dbReference type="Google" id="ProtNLM"/>
    </source>
</evidence>
<protein>
    <recommendedName>
        <fullName evidence="5">DUF2491 domain-containing protein</fullName>
    </recommendedName>
</protein>
<dbReference type="InterPro" id="IPR019621">
    <property type="entry name" value="DUF2491"/>
</dbReference>
<sequence>MLKKYSAFRPSKAVMLKSSLYATALGIVALNAVPVLPQVALARSSASFKSSSSFSSTRSSKSFSVKAPTSSSTPKQILRMNEKASSNEYKKFRNNAALSIAAGTAAGVAVHSASETHASSGPSGDDVKPQQNKAAEQSVPNVPPPVSNAAPVVNGSPSSETSSANGGGKDRVVVVHDHHDDSNGGSSQYLAGFVSGLSVANSNSSHNHDKQGRDSQAPTSSTPVETSPSSVQTPVQVPVPNPPQPAITGSQVPTFFTGMVLLKIILFLILFAIIGLGAYIYYNAKKRSGVSSVGKALKKKLSGYEDVGETSSSPVLPALPLVRIGSSITVPVMGTSSDLSLAGKVPDLDFEPSITGQTSITGIGVIEDQPDTAVLYTDPNLEDQFRVYLDESGKIYCASFLSQLAIYTADSDQWDAWLNKTDGLLGQPDIEHDGKKWLRSMLPQKEGRIEPVCEFEAIHSLIKNEPFVSRWRHEYMLYERDTGYSPGFPQKEFMLIRCCSAVKQGEDYMFLQILGGVEVEPSSLDLTTG</sequence>
<proteinExistence type="predicted"/>
<evidence type="ECO:0000256" key="2">
    <source>
        <dbReference type="SAM" id="Phobius"/>
    </source>
</evidence>
<dbReference type="AlphaFoldDB" id="A0A2G4R7X3"/>
<dbReference type="Proteomes" id="UP000228751">
    <property type="component" value="Unassembled WGS sequence"/>
</dbReference>
<evidence type="ECO:0000256" key="1">
    <source>
        <dbReference type="SAM" id="MobiDB-lite"/>
    </source>
</evidence>
<keyword evidence="2" id="KW-0812">Transmembrane</keyword>
<organism evidence="3 4">
    <name type="scientific">Acetobacter pomorum</name>
    <dbReference type="NCBI Taxonomy" id="65959"/>
    <lineage>
        <taxon>Bacteria</taxon>
        <taxon>Pseudomonadati</taxon>
        <taxon>Pseudomonadota</taxon>
        <taxon>Alphaproteobacteria</taxon>
        <taxon>Acetobacterales</taxon>
        <taxon>Acetobacteraceae</taxon>
        <taxon>Acetobacter</taxon>
    </lineage>
</organism>
<feature type="region of interest" description="Disordered" evidence="1">
    <location>
        <begin position="200"/>
        <end position="236"/>
    </location>
</feature>
<comment type="caution">
    <text evidence="3">The sequence shown here is derived from an EMBL/GenBank/DDBJ whole genome shotgun (WGS) entry which is preliminary data.</text>
</comment>
<feature type="compositionally biased region" description="Low complexity" evidence="1">
    <location>
        <begin position="218"/>
        <end position="236"/>
    </location>
</feature>
<feature type="compositionally biased region" description="Polar residues" evidence="1">
    <location>
        <begin position="155"/>
        <end position="164"/>
    </location>
</feature>
<feature type="region of interest" description="Disordered" evidence="1">
    <location>
        <begin position="50"/>
        <end position="84"/>
    </location>
</feature>
<evidence type="ECO:0000313" key="3">
    <source>
        <dbReference type="EMBL" id="PHY92668.1"/>
    </source>
</evidence>
<feature type="compositionally biased region" description="Low complexity" evidence="1">
    <location>
        <begin position="50"/>
        <end position="64"/>
    </location>
</feature>
<accession>A0A2G4R7X3</accession>
<feature type="region of interest" description="Disordered" evidence="1">
    <location>
        <begin position="112"/>
        <end position="170"/>
    </location>
</feature>
<keyword evidence="4" id="KW-1185">Reference proteome</keyword>
<dbReference type="OrthoDB" id="5459171at2"/>
<feature type="transmembrane region" description="Helical" evidence="2">
    <location>
        <begin position="260"/>
        <end position="282"/>
    </location>
</feature>
<gene>
    <name evidence="3" type="ORF">CSR02_15630</name>
</gene>
<reference evidence="3 4" key="1">
    <citation type="submission" date="2017-10" db="EMBL/GenBank/DDBJ databases">
        <title>Genomic analysis of the genus Acetobacter.</title>
        <authorList>
            <person name="Kim K.H."/>
            <person name="Chun B.H."/>
            <person name="Son A.R."/>
            <person name="Jeon C.O."/>
        </authorList>
    </citation>
    <scope>NUCLEOTIDE SEQUENCE [LARGE SCALE GENOMIC DNA]</scope>
    <source>
        <strain evidence="3 4">LHT 2458</strain>
    </source>
</reference>
<dbReference type="EMBL" id="PEBQ01000209">
    <property type="protein sequence ID" value="PHY92668.1"/>
    <property type="molecule type" value="Genomic_DNA"/>
</dbReference>
<name>A0A2G4R7X3_9PROT</name>